<keyword evidence="2" id="KW-1133">Transmembrane helix</keyword>
<organism evidence="3 4">
    <name type="scientific">Zopfia rhizophila CBS 207.26</name>
    <dbReference type="NCBI Taxonomy" id="1314779"/>
    <lineage>
        <taxon>Eukaryota</taxon>
        <taxon>Fungi</taxon>
        <taxon>Dikarya</taxon>
        <taxon>Ascomycota</taxon>
        <taxon>Pezizomycotina</taxon>
        <taxon>Dothideomycetes</taxon>
        <taxon>Dothideomycetes incertae sedis</taxon>
        <taxon>Zopfiaceae</taxon>
        <taxon>Zopfia</taxon>
    </lineage>
</organism>
<dbReference type="EMBL" id="ML994651">
    <property type="protein sequence ID" value="KAF2181852.1"/>
    <property type="molecule type" value="Genomic_DNA"/>
</dbReference>
<comment type="similarity">
    <text evidence="1">Belongs to the lcsJ thioesterase family.</text>
</comment>
<accession>A0A6A6DTZ2</accession>
<evidence type="ECO:0000313" key="3">
    <source>
        <dbReference type="EMBL" id="KAF2181852.1"/>
    </source>
</evidence>
<feature type="transmembrane region" description="Helical" evidence="2">
    <location>
        <begin position="26"/>
        <end position="48"/>
    </location>
</feature>
<gene>
    <name evidence="3" type="ORF">K469DRAFT_713456</name>
</gene>
<keyword evidence="2" id="KW-0472">Membrane</keyword>
<dbReference type="PANTHER" id="PTHR12475:SF4">
    <property type="entry name" value="PROTEIN THEM6"/>
    <property type="match status" value="1"/>
</dbReference>
<evidence type="ECO:0000313" key="4">
    <source>
        <dbReference type="Proteomes" id="UP000800200"/>
    </source>
</evidence>
<protein>
    <recommendedName>
        <fullName evidence="5">Thioesterase/thiol ester dehydrase-isomerase</fullName>
    </recommendedName>
</protein>
<sequence>MDQTASIAEHLAGTSGITIHLSPAQIFIGAGLLGVVLLSNAKSLLFAWHGRLLAQLARHLLLRRRQLTIKSAEHGAEAIFAPVVTFSYTPLLDIDYNLHKSNSTFFSDLDDNRTELMLALFKDVVKPLKRGKDSLKPKMFNLGGTSCNFKKAIPPFARFEISSRILCWDQKWFYVVSHFTKPNSNKPTRFLVGQQATKASTAPIEMKTSEDQQDRIYATAITKYVFKAGRVTCSPDSILIECGLLPPRPSAEEQLGSDDAAANVKKEQQSHWSWAEVEEECGKHLKLAQNFGSLEQLHGTFIGRSGPAMYAY</sequence>
<dbReference type="InterPro" id="IPR029069">
    <property type="entry name" value="HotDog_dom_sf"/>
</dbReference>
<dbReference type="InterPro" id="IPR051490">
    <property type="entry name" value="THEM6_lcsJ_thioesterase"/>
</dbReference>
<evidence type="ECO:0000256" key="1">
    <source>
        <dbReference type="ARBA" id="ARBA00038476"/>
    </source>
</evidence>
<keyword evidence="4" id="KW-1185">Reference proteome</keyword>
<dbReference type="AlphaFoldDB" id="A0A6A6DTZ2"/>
<keyword evidence="2" id="KW-0812">Transmembrane</keyword>
<dbReference type="PANTHER" id="PTHR12475">
    <property type="match status" value="1"/>
</dbReference>
<evidence type="ECO:0008006" key="5">
    <source>
        <dbReference type="Google" id="ProtNLM"/>
    </source>
</evidence>
<evidence type="ECO:0000256" key="2">
    <source>
        <dbReference type="SAM" id="Phobius"/>
    </source>
</evidence>
<reference evidence="3" key="1">
    <citation type="journal article" date="2020" name="Stud. Mycol.">
        <title>101 Dothideomycetes genomes: a test case for predicting lifestyles and emergence of pathogens.</title>
        <authorList>
            <person name="Haridas S."/>
            <person name="Albert R."/>
            <person name="Binder M."/>
            <person name="Bloem J."/>
            <person name="Labutti K."/>
            <person name="Salamov A."/>
            <person name="Andreopoulos B."/>
            <person name="Baker S."/>
            <person name="Barry K."/>
            <person name="Bills G."/>
            <person name="Bluhm B."/>
            <person name="Cannon C."/>
            <person name="Castanera R."/>
            <person name="Culley D."/>
            <person name="Daum C."/>
            <person name="Ezra D."/>
            <person name="Gonzalez J."/>
            <person name="Henrissat B."/>
            <person name="Kuo A."/>
            <person name="Liang C."/>
            <person name="Lipzen A."/>
            <person name="Lutzoni F."/>
            <person name="Magnuson J."/>
            <person name="Mondo S."/>
            <person name="Nolan M."/>
            <person name="Ohm R."/>
            <person name="Pangilinan J."/>
            <person name="Park H.-J."/>
            <person name="Ramirez L."/>
            <person name="Alfaro M."/>
            <person name="Sun H."/>
            <person name="Tritt A."/>
            <person name="Yoshinaga Y."/>
            <person name="Zwiers L.-H."/>
            <person name="Turgeon B."/>
            <person name="Goodwin S."/>
            <person name="Spatafora J."/>
            <person name="Crous P."/>
            <person name="Grigoriev I."/>
        </authorList>
    </citation>
    <scope>NUCLEOTIDE SEQUENCE</scope>
    <source>
        <strain evidence="3">CBS 207.26</strain>
    </source>
</reference>
<dbReference type="SUPFAM" id="SSF54637">
    <property type="entry name" value="Thioesterase/thiol ester dehydrase-isomerase"/>
    <property type="match status" value="1"/>
</dbReference>
<proteinExistence type="inferred from homology"/>
<name>A0A6A6DTZ2_9PEZI</name>
<dbReference type="OrthoDB" id="265761at2759"/>
<dbReference type="Pfam" id="PF13279">
    <property type="entry name" value="4HBT_2"/>
    <property type="match status" value="1"/>
</dbReference>
<dbReference type="Proteomes" id="UP000800200">
    <property type="component" value="Unassembled WGS sequence"/>
</dbReference>